<evidence type="ECO:0000313" key="2">
    <source>
        <dbReference type="EMBL" id="KAI5065597.1"/>
    </source>
</evidence>
<proteinExistence type="predicted"/>
<name>A0A9D4UD78_ADICA</name>
<accession>A0A9D4UD78</accession>
<dbReference type="EMBL" id="JABFUD020000019">
    <property type="protein sequence ID" value="KAI5065597.1"/>
    <property type="molecule type" value="Genomic_DNA"/>
</dbReference>
<sequence length="115" mass="12301">RRVRGLLPPGSCEQKADESSHCVNPAYVLEAGTRLPSLLQKLNQLKLVNGDNEGPEEIAAHLPASCATGFHLCNAAGSRPLCDPAAIIPPRSQKAGFESRLRHNPKLSWSPPAVC</sequence>
<organism evidence="2 3">
    <name type="scientific">Adiantum capillus-veneris</name>
    <name type="common">Maidenhair fern</name>
    <dbReference type="NCBI Taxonomy" id="13818"/>
    <lineage>
        <taxon>Eukaryota</taxon>
        <taxon>Viridiplantae</taxon>
        <taxon>Streptophyta</taxon>
        <taxon>Embryophyta</taxon>
        <taxon>Tracheophyta</taxon>
        <taxon>Polypodiopsida</taxon>
        <taxon>Polypodiidae</taxon>
        <taxon>Polypodiales</taxon>
        <taxon>Pteridineae</taxon>
        <taxon>Pteridaceae</taxon>
        <taxon>Vittarioideae</taxon>
        <taxon>Adiantum</taxon>
    </lineage>
</organism>
<dbReference type="AlphaFoldDB" id="A0A9D4UD78"/>
<feature type="non-terminal residue" evidence="2">
    <location>
        <position position="1"/>
    </location>
</feature>
<evidence type="ECO:0000313" key="3">
    <source>
        <dbReference type="Proteomes" id="UP000886520"/>
    </source>
</evidence>
<protein>
    <submittedName>
        <fullName evidence="2">Uncharacterized protein</fullName>
    </submittedName>
</protein>
<feature type="non-terminal residue" evidence="2">
    <location>
        <position position="115"/>
    </location>
</feature>
<reference evidence="2" key="1">
    <citation type="submission" date="2021-01" db="EMBL/GenBank/DDBJ databases">
        <title>Adiantum capillus-veneris genome.</title>
        <authorList>
            <person name="Fang Y."/>
            <person name="Liao Q."/>
        </authorList>
    </citation>
    <scope>NUCLEOTIDE SEQUENCE</scope>
    <source>
        <strain evidence="2">H3</strain>
        <tissue evidence="2">Leaf</tissue>
    </source>
</reference>
<comment type="caution">
    <text evidence="2">The sequence shown here is derived from an EMBL/GenBank/DDBJ whole genome shotgun (WGS) entry which is preliminary data.</text>
</comment>
<evidence type="ECO:0000256" key="1">
    <source>
        <dbReference type="SAM" id="MobiDB-lite"/>
    </source>
</evidence>
<feature type="region of interest" description="Disordered" evidence="1">
    <location>
        <begin position="93"/>
        <end position="115"/>
    </location>
</feature>
<keyword evidence="3" id="KW-1185">Reference proteome</keyword>
<gene>
    <name evidence="2" type="ORF">GOP47_0020292</name>
</gene>
<dbReference type="Proteomes" id="UP000886520">
    <property type="component" value="Chromosome 19"/>
</dbReference>